<dbReference type="InterPro" id="IPR001245">
    <property type="entry name" value="Ser-Thr/Tyr_kinase_cat_dom"/>
</dbReference>
<feature type="compositionally biased region" description="Polar residues" evidence="2">
    <location>
        <begin position="444"/>
        <end position="462"/>
    </location>
</feature>
<evidence type="ECO:0000313" key="4">
    <source>
        <dbReference type="EMBL" id="CAH3179360.1"/>
    </source>
</evidence>
<feature type="compositionally biased region" description="Low complexity" evidence="2">
    <location>
        <begin position="405"/>
        <end position="417"/>
    </location>
</feature>
<dbReference type="PROSITE" id="PS00109">
    <property type="entry name" value="PROTEIN_KINASE_TYR"/>
    <property type="match status" value="1"/>
</dbReference>
<dbReference type="PROSITE" id="PS50011">
    <property type="entry name" value="PROTEIN_KINASE_DOM"/>
    <property type="match status" value="1"/>
</dbReference>
<keyword evidence="1" id="KW-0547">Nucleotide-binding</keyword>
<feature type="domain" description="Protein kinase" evidence="3">
    <location>
        <begin position="74"/>
        <end position="349"/>
    </location>
</feature>
<comment type="caution">
    <text evidence="4">The sequence shown here is derived from an EMBL/GenBank/DDBJ whole genome shotgun (WGS) entry which is preliminary data.</text>
</comment>
<dbReference type="Pfam" id="PF07714">
    <property type="entry name" value="PK_Tyr_Ser-Thr"/>
    <property type="match status" value="1"/>
</dbReference>
<feature type="binding site" evidence="1">
    <location>
        <position position="108"/>
    </location>
    <ligand>
        <name>ATP</name>
        <dbReference type="ChEBI" id="CHEBI:30616"/>
    </ligand>
</feature>
<evidence type="ECO:0000256" key="2">
    <source>
        <dbReference type="SAM" id="MobiDB-lite"/>
    </source>
</evidence>
<sequence length="628" mass="70418">MRGRYRTMRDEADNTVQNNGFIMGFSNPLTESVADKTDGSVTVLGYRSLGEDSNKDGVKDYSHAYKSMFPRDRLAFGTELGTGWFGKVFEGDAFRIKAGWRRTKVVIKELRRNSDSQMKQIFRKEMDMFRHVEHKNVLSVLGQATEQEPCLFILEHTPVGDLKKFLLEQRYNKKREGVPLPLRMSIDIASGLHCLHADYFYHSDLAARNCLVFPDLTVKLGDYGISRYTYKNDYYNRPNAPNSIPLRWLAPEGLVIQEDGVLVSKPPSSKGNVWSFGVTLWEIIEGGKQPYEELSDEEVLQSVIQDRLYTLPEPCNKDNVQDSLYELMSQCWVESDKRPSVSEIESALLSLMSGRSVPRLTSSGILKQKADALLESHASRDMKLTSQPVAIVHPLRPNHSENKTSSNEDSTLDSSSDVEVTVISSESPPPVTYIGNASEELGETSVTSEAPSPEVGTSDSQSHVIIESDSVSPEYVMMPGEVIRRRGSILKNPNAPSKPAKVVHFPVNILALRTVHKYERMESYEEECDSEPEGDDTEDAEVASMWSREYPIASEEIENESSTFPVEKDVDSLDSITAEQNGSVCAKVVSLSDSPVEKKMKKAARRKKLEECNQEWVTSIVSNMEEPA</sequence>
<protein>
    <recommendedName>
        <fullName evidence="3">Protein kinase domain-containing protein</fullName>
    </recommendedName>
</protein>
<organism evidence="4 5">
    <name type="scientific">Porites lobata</name>
    <dbReference type="NCBI Taxonomy" id="104759"/>
    <lineage>
        <taxon>Eukaryota</taxon>
        <taxon>Metazoa</taxon>
        <taxon>Cnidaria</taxon>
        <taxon>Anthozoa</taxon>
        <taxon>Hexacorallia</taxon>
        <taxon>Scleractinia</taxon>
        <taxon>Fungiina</taxon>
        <taxon>Poritidae</taxon>
        <taxon>Porites</taxon>
    </lineage>
</organism>
<dbReference type="InterPro" id="IPR008266">
    <property type="entry name" value="Tyr_kinase_AS"/>
</dbReference>
<dbReference type="SUPFAM" id="SSF56112">
    <property type="entry name" value="Protein kinase-like (PK-like)"/>
    <property type="match status" value="1"/>
</dbReference>
<reference evidence="4 5" key="1">
    <citation type="submission" date="2022-05" db="EMBL/GenBank/DDBJ databases">
        <authorList>
            <consortium name="Genoscope - CEA"/>
            <person name="William W."/>
        </authorList>
    </citation>
    <scope>NUCLEOTIDE SEQUENCE [LARGE SCALE GENOMIC DNA]</scope>
</reference>
<evidence type="ECO:0000256" key="1">
    <source>
        <dbReference type="PROSITE-ProRule" id="PRU10141"/>
    </source>
</evidence>
<feature type="region of interest" description="Disordered" evidence="2">
    <location>
        <begin position="385"/>
        <end position="462"/>
    </location>
</feature>
<dbReference type="CDD" id="cd00192">
    <property type="entry name" value="PTKc"/>
    <property type="match status" value="1"/>
</dbReference>
<accession>A0ABN8RIX7</accession>
<dbReference type="InterPro" id="IPR000719">
    <property type="entry name" value="Prot_kinase_dom"/>
</dbReference>
<dbReference type="InterPro" id="IPR017441">
    <property type="entry name" value="Protein_kinase_ATP_BS"/>
</dbReference>
<dbReference type="PANTHER" id="PTHR24417">
    <property type="entry name" value="SERINE/THREONINE-PROTEIN KINASE LMTK1"/>
    <property type="match status" value="1"/>
</dbReference>
<evidence type="ECO:0000259" key="3">
    <source>
        <dbReference type="PROSITE" id="PS50011"/>
    </source>
</evidence>
<dbReference type="Proteomes" id="UP001159405">
    <property type="component" value="Unassembled WGS sequence"/>
</dbReference>
<dbReference type="Gene3D" id="3.30.200.20">
    <property type="entry name" value="Phosphorylase Kinase, domain 1"/>
    <property type="match status" value="1"/>
</dbReference>
<dbReference type="Gene3D" id="1.10.510.10">
    <property type="entry name" value="Transferase(Phosphotransferase) domain 1"/>
    <property type="match status" value="1"/>
</dbReference>
<evidence type="ECO:0000313" key="5">
    <source>
        <dbReference type="Proteomes" id="UP001159405"/>
    </source>
</evidence>
<keyword evidence="5" id="KW-1185">Reference proteome</keyword>
<gene>
    <name evidence="4" type="ORF">PLOB_00021829</name>
</gene>
<keyword evidence="1" id="KW-0067">ATP-binding</keyword>
<dbReference type="EMBL" id="CALNXK010000255">
    <property type="protein sequence ID" value="CAH3179360.1"/>
    <property type="molecule type" value="Genomic_DNA"/>
</dbReference>
<dbReference type="PROSITE" id="PS00107">
    <property type="entry name" value="PROTEIN_KINASE_ATP"/>
    <property type="match status" value="1"/>
</dbReference>
<name>A0ABN8RIX7_9CNID</name>
<dbReference type="PANTHER" id="PTHR24417:SF7">
    <property type="entry name" value="CHROMATIN MODIFICATION-RELATED PROTEIN EAF1"/>
    <property type="match status" value="1"/>
</dbReference>
<dbReference type="InterPro" id="IPR011009">
    <property type="entry name" value="Kinase-like_dom_sf"/>
</dbReference>
<proteinExistence type="predicted"/>